<reference evidence="1 2" key="1">
    <citation type="submission" date="2015-08" db="EMBL/GenBank/DDBJ databases">
        <authorList>
            <person name="Babu N.S."/>
            <person name="Beckwith C.J."/>
            <person name="Beseler K.G."/>
            <person name="Brison A."/>
            <person name="Carone J.V."/>
            <person name="Caskin T.P."/>
            <person name="Diamond M."/>
            <person name="Durham M.E."/>
            <person name="Foxe J.M."/>
            <person name="Go M."/>
            <person name="Henderson B.A."/>
            <person name="Jones I.B."/>
            <person name="McGettigan J.A."/>
            <person name="Micheletti S.J."/>
            <person name="Nasrallah M.E."/>
            <person name="Ortiz D."/>
            <person name="Piller C.R."/>
            <person name="Privatt S.R."/>
            <person name="Schneider S.L."/>
            <person name="Sharp S."/>
            <person name="Smith T.C."/>
            <person name="Stanton J.D."/>
            <person name="Ullery H.E."/>
            <person name="Wilson R.J."/>
            <person name="Serrano M.G."/>
            <person name="Buck G."/>
            <person name="Lee V."/>
            <person name="Wang Y."/>
            <person name="Carvalho R."/>
            <person name="Voegtly L."/>
            <person name="Shi R."/>
            <person name="Duckworth R."/>
            <person name="Johnson A."/>
            <person name="Loviza R."/>
            <person name="Walstead R."/>
            <person name="Shah Z."/>
            <person name="Kiflezghi M."/>
            <person name="Wade K."/>
            <person name="Ball S.L."/>
            <person name="Bradley K.W."/>
            <person name="Asai D.J."/>
            <person name="Bowman C.A."/>
            <person name="Russell D.A."/>
            <person name="Pope W.H."/>
            <person name="Jacobs-Sera D."/>
            <person name="Hendrix R.W."/>
            <person name="Hatfull G.F."/>
        </authorList>
    </citation>
    <scope>NUCLEOTIDE SEQUENCE [LARGE SCALE GENOMIC DNA]</scope>
    <source>
        <strain evidence="1 2">DSM 27648</strain>
    </source>
</reference>
<dbReference type="GO" id="GO:0008237">
    <property type="term" value="F:metallopeptidase activity"/>
    <property type="evidence" value="ECO:0007669"/>
    <property type="project" value="InterPro"/>
</dbReference>
<dbReference type="Pfam" id="PF06167">
    <property type="entry name" value="Peptidase_M90"/>
    <property type="match status" value="1"/>
</dbReference>
<evidence type="ECO:0008006" key="3">
    <source>
        <dbReference type="Google" id="ProtNLM"/>
    </source>
</evidence>
<keyword evidence="2" id="KW-1185">Reference proteome</keyword>
<dbReference type="AlphaFoldDB" id="A0A0K1PMR4"/>
<dbReference type="CDD" id="cd20169">
    <property type="entry name" value="Peptidase_M90_mtfA"/>
    <property type="match status" value="1"/>
</dbReference>
<dbReference type="OrthoDB" id="9786424at2"/>
<dbReference type="PANTHER" id="PTHR30164:SF2">
    <property type="entry name" value="PROTEIN MTFA"/>
    <property type="match status" value="1"/>
</dbReference>
<dbReference type="GO" id="GO:0005829">
    <property type="term" value="C:cytosol"/>
    <property type="evidence" value="ECO:0007669"/>
    <property type="project" value="TreeGrafter"/>
</dbReference>
<gene>
    <name evidence="1" type="ORF">AKJ09_01466</name>
</gene>
<dbReference type="Gene3D" id="1.10.472.150">
    <property type="entry name" value="Glucose-regulated metallo-peptidase M90, N-terminal domain"/>
    <property type="match status" value="1"/>
</dbReference>
<organism evidence="1 2">
    <name type="scientific">Labilithrix luteola</name>
    <dbReference type="NCBI Taxonomy" id="1391654"/>
    <lineage>
        <taxon>Bacteria</taxon>
        <taxon>Pseudomonadati</taxon>
        <taxon>Myxococcota</taxon>
        <taxon>Polyangia</taxon>
        <taxon>Polyangiales</taxon>
        <taxon>Labilitrichaceae</taxon>
        <taxon>Labilithrix</taxon>
    </lineage>
</organism>
<evidence type="ECO:0000313" key="2">
    <source>
        <dbReference type="Proteomes" id="UP000064967"/>
    </source>
</evidence>
<dbReference type="GO" id="GO:0004177">
    <property type="term" value="F:aminopeptidase activity"/>
    <property type="evidence" value="ECO:0007669"/>
    <property type="project" value="TreeGrafter"/>
</dbReference>
<dbReference type="Proteomes" id="UP000064967">
    <property type="component" value="Chromosome"/>
</dbReference>
<dbReference type="SUPFAM" id="SSF55486">
    <property type="entry name" value="Metalloproteases ('zincins'), catalytic domain"/>
    <property type="match status" value="1"/>
</dbReference>
<dbReference type="EMBL" id="CP012333">
    <property type="protein sequence ID" value="AKU94802.1"/>
    <property type="molecule type" value="Genomic_DNA"/>
</dbReference>
<dbReference type="STRING" id="1391654.AKJ09_01466"/>
<dbReference type="FunFam" id="3.40.390.10:FF:000012">
    <property type="entry name" value="Protein MtfA"/>
    <property type="match status" value="1"/>
</dbReference>
<evidence type="ECO:0000313" key="1">
    <source>
        <dbReference type="EMBL" id="AKU94802.1"/>
    </source>
</evidence>
<dbReference type="InterPro" id="IPR024079">
    <property type="entry name" value="MetalloPept_cat_dom_sf"/>
</dbReference>
<accession>A0A0K1PMR4</accession>
<proteinExistence type="predicted"/>
<dbReference type="Gene3D" id="3.40.390.10">
    <property type="entry name" value="Collagenase (Catalytic Domain)"/>
    <property type="match status" value="1"/>
</dbReference>
<name>A0A0K1PMR4_9BACT</name>
<dbReference type="InterPro" id="IPR010384">
    <property type="entry name" value="MtfA_fam"/>
</dbReference>
<dbReference type="PATRIC" id="fig|1391654.3.peg.1481"/>
<protein>
    <recommendedName>
        <fullName evidence="3">Inner membrane protein</fullName>
    </recommendedName>
</protein>
<dbReference type="PANTHER" id="PTHR30164">
    <property type="entry name" value="MTFA PEPTIDASE"/>
    <property type="match status" value="1"/>
</dbReference>
<dbReference type="InterPro" id="IPR042252">
    <property type="entry name" value="MtfA_N"/>
</dbReference>
<dbReference type="KEGG" id="llu:AKJ09_01466"/>
<sequence>MFEFLKKRRHEAIRALPFPDELRPWVERAVHLYPRLSAEDRRELEQDIQVFLHEKTFEGAGGLVIDDEIRTTIAAQACLLLLHRDTEVYPDLETIVVYPHTYVVDAVHRDGAVVIEGPEARLGESWQRGLVILVWDEVERDVRSHQTGRNVVLHEFAHQLDAEDGNVDGAPSLGSRKSYRAWAQVFSEEYQALGEQLQRGLASDIDAYAATNPAEFFAVVTEAFFERPSVLRARHPALYQELASFYRLDPAEL</sequence>
<dbReference type="RefSeq" id="WP_146646350.1">
    <property type="nucleotide sequence ID" value="NZ_CP012333.1"/>
</dbReference>